<dbReference type="Proteomes" id="UP001176429">
    <property type="component" value="Unassembled WGS sequence"/>
</dbReference>
<accession>A0ABT9BEY9</accession>
<comment type="caution">
    <text evidence="2">The sequence shown here is derived from an EMBL/GenBank/DDBJ whole genome shotgun (WGS) entry which is preliminary data.</text>
</comment>
<keyword evidence="3" id="KW-1185">Reference proteome</keyword>
<name>A0ABT9BEY9_9BACT</name>
<feature type="compositionally biased region" description="Polar residues" evidence="1">
    <location>
        <begin position="337"/>
        <end position="356"/>
    </location>
</feature>
<reference evidence="2" key="1">
    <citation type="submission" date="2023-07" db="EMBL/GenBank/DDBJ databases">
        <authorList>
            <person name="Kim M.K."/>
        </authorList>
    </citation>
    <scope>NUCLEOTIDE SEQUENCE</scope>
    <source>
        <strain evidence="2">ASUV-10-1</strain>
    </source>
</reference>
<sequence length="413" mass="47180">MTILNPTEAAGLNPKNLDPTPAIDTDEASRRMACALKDLRTSFDAPLTDYRFAVLRKPFRGYRAGTPVAECHTATGQYLAVFDEFELGQGRLQPAVQATGNYRPKPILLGNPVVAFFAKEVGKMLFKSAVDYIFQDDDDTATRAEMGRMKDELKDFMVEIQYDNIENDLIGIRAWLMDTYQPQAKSFREGGRVRVAELHDGLMKRQAKLQQVSAVMVKRIKDNELKDCTYRVRSKVLLHTLVYGMRTVLMAELVGWRELLAKTDPDYNPQNLRTELREFVDLHTGKSEHYLSTLWEARRNFISDLKSGSEVYHSSGMDVPSTVSKWWGWKDEFESGNQQDSFRGSKLNDQQSYNDNSLKEADRKASEEKARQQAEKNRNNHIEDVRRIFDENVRELMQDVITSARARATSVGA</sequence>
<proteinExistence type="predicted"/>
<gene>
    <name evidence="2" type="ORF">Q5H93_18775</name>
</gene>
<protein>
    <submittedName>
        <fullName evidence="2">Uncharacterized protein</fullName>
    </submittedName>
</protein>
<feature type="region of interest" description="Disordered" evidence="1">
    <location>
        <begin position="337"/>
        <end position="381"/>
    </location>
</feature>
<organism evidence="2 3">
    <name type="scientific">Hymenobacter aranciens</name>
    <dbReference type="NCBI Taxonomy" id="3063996"/>
    <lineage>
        <taxon>Bacteria</taxon>
        <taxon>Pseudomonadati</taxon>
        <taxon>Bacteroidota</taxon>
        <taxon>Cytophagia</taxon>
        <taxon>Cytophagales</taxon>
        <taxon>Hymenobacteraceae</taxon>
        <taxon>Hymenobacter</taxon>
    </lineage>
</organism>
<feature type="compositionally biased region" description="Basic and acidic residues" evidence="1">
    <location>
        <begin position="357"/>
        <end position="381"/>
    </location>
</feature>
<feature type="region of interest" description="Disordered" evidence="1">
    <location>
        <begin position="1"/>
        <end position="23"/>
    </location>
</feature>
<dbReference type="RefSeq" id="WP_305008183.1">
    <property type="nucleotide sequence ID" value="NZ_JAUQSY010000014.1"/>
</dbReference>
<evidence type="ECO:0000313" key="3">
    <source>
        <dbReference type="Proteomes" id="UP001176429"/>
    </source>
</evidence>
<evidence type="ECO:0000313" key="2">
    <source>
        <dbReference type="EMBL" id="MDO7876797.1"/>
    </source>
</evidence>
<dbReference type="EMBL" id="JAUQSY010000014">
    <property type="protein sequence ID" value="MDO7876797.1"/>
    <property type="molecule type" value="Genomic_DNA"/>
</dbReference>
<evidence type="ECO:0000256" key="1">
    <source>
        <dbReference type="SAM" id="MobiDB-lite"/>
    </source>
</evidence>